<comment type="subcellular location">
    <subcellularLocation>
        <location evidence="1 9">Cell inner membrane</location>
        <topology evidence="1 9">Multi-pass membrane protein</topology>
    </subcellularLocation>
</comment>
<keyword evidence="5 9" id="KW-0812">Transmembrane</keyword>
<reference evidence="11" key="1">
    <citation type="submission" date="2015-04" db="EMBL/GenBank/DDBJ databases">
        <authorList>
            <person name="Syromyatnikov M.Y."/>
            <person name="Popov V.N."/>
        </authorList>
    </citation>
    <scope>NUCLEOTIDE SEQUENCE</scope>
    <source>
        <strain evidence="11">MO-1</strain>
    </source>
</reference>
<evidence type="ECO:0000256" key="3">
    <source>
        <dbReference type="ARBA" id="ARBA00022475"/>
    </source>
</evidence>
<dbReference type="GO" id="GO:0005886">
    <property type="term" value="C:plasma membrane"/>
    <property type="evidence" value="ECO:0007669"/>
    <property type="project" value="UniProtKB-SubCell"/>
</dbReference>
<dbReference type="Pfam" id="PF04290">
    <property type="entry name" value="DctQ"/>
    <property type="match status" value="1"/>
</dbReference>
<sequence>MSTPGKPHHPHVAETLEQLKEHTETTHVWLADRLDSLIRHIGHGVAWLNGLLVLVIITQVVLRYGFNSGLVPLEELQWHIYATAMMFGISYAVVSDSHIRVDVLHNLYSDRAKRIIEIIGILLFLLPFAWVVFHHSLDFVYDSWRVSETSDAPTGLPYRWAIKSVISISFGLLLLAAFSRLVRDVTLLLRKGEK</sequence>
<dbReference type="EMBL" id="LO017727">
    <property type="protein sequence ID" value="CRH04403.1"/>
    <property type="molecule type" value="Genomic_DNA"/>
</dbReference>
<feature type="domain" description="Tripartite ATP-independent periplasmic transporters DctQ component" evidence="10">
    <location>
        <begin position="52"/>
        <end position="186"/>
    </location>
</feature>
<accession>A0A1S7LDC3</accession>
<organism evidence="11">
    <name type="scientific">Magnetococcus massalia (strain MO-1)</name>
    <dbReference type="NCBI Taxonomy" id="451514"/>
    <lineage>
        <taxon>Bacteria</taxon>
        <taxon>Pseudomonadati</taxon>
        <taxon>Pseudomonadota</taxon>
        <taxon>Magnetococcia</taxon>
        <taxon>Magnetococcales</taxon>
        <taxon>Magnetococcaceae</taxon>
        <taxon>Magnetococcus</taxon>
    </lineage>
</organism>
<evidence type="ECO:0000313" key="11">
    <source>
        <dbReference type="EMBL" id="CRH04403.1"/>
    </source>
</evidence>
<gene>
    <name evidence="11" type="ORF">MAGMO_0189</name>
</gene>
<comment type="subunit">
    <text evidence="9">The complex comprises the extracytoplasmic solute receptor protein and the two transmembrane proteins.</text>
</comment>
<evidence type="ECO:0000256" key="8">
    <source>
        <dbReference type="ARBA" id="ARBA00038436"/>
    </source>
</evidence>
<evidence type="ECO:0000256" key="9">
    <source>
        <dbReference type="RuleBase" id="RU369079"/>
    </source>
</evidence>
<dbReference type="GO" id="GO:0022857">
    <property type="term" value="F:transmembrane transporter activity"/>
    <property type="evidence" value="ECO:0007669"/>
    <property type="project" value="UniProtKB-UniRule"/>
</dbReference>
<dbReference type="InterPro" id="IPR007387">
    <property type="entry name" value="TRAP_DctQ"/>
</dbReference>
<keyword evidence="3" id="KW-1003">Cell membrane</keyword>
<evidence type="ECO:0000256" key="2">
    <source>
        <dbReference type="ARBA" id="ARBA00022448"/>
    </source>
</evidence>
<evidence type="ECO:0000259" key="10">
    <source>
        <dbReference type="Pfam" id="PF04290"/>
    </source>
</evidence>
<feature type="transmembrane region" description="Helical" evidence="9">
    <location>
        <begin position="115"/>
        <end position="133"/>
    </location>
</feature>
<dbReference type="AlphaFoldDB" id="A0A1S7LDC3"/>
<protein>
    <recommendedName>
        <fullName evidence="9">TRAP transporter small permease protein</fullName>
    </recommendedName>
</protein>
<name>A0A1S7LDC3_MAGMO</name>
<comment type="similarity">
    <text evidence="8 9">Belongs to the TRAP transporter small permease family.</text>
</comment>
<dbReference type="PANTHER" id="PTHR35011:SF4">
    <property type="entry name" value="SLL1102 PROTEIN"/>
    <property type="match status" value="1"/>
</dbReference>
<evidence type="ECO:0000256" key="7">
    <source>
        <dbReference type="ARBA" id="ARBA00023136"/>
    </source>
</evidence>
<dbReference type="PANTHER" id="PTHR35011">
    <property type="entry name" value="2,3-DIKETO-L-GULONATE TRAP TRANSPORTER SMALL PERMEASE PROTEIN YIAM"/>
    <property type="match status" value="1"/>
</dbReference>
<feature type="transmembrane region" description="Helical" evidence="9">
    <location>
        <begin position="78"/>
        <end position="94"/>
    </location>
</feature>
<comment type="function">
    <text evidence="9">Part of the tripartite ATP-independent periplasmic (TRAP) transport system.</text>
</comment>
<dbReference type="InterPro" id="IPR055348">
    <property type="entry name" value="DctQ"/>
</dbReference>
<keyword evidence="7 9" id="KW-0472">Membrane</keyword>
<feature type="transmembrane region" description="Helical" evidence="9">
    <location>
        <begin position="46"/>
        <end position="66"/>
    </location>
</feature>
<evidence type="ECO:0000256" key="4">
    <source>
        <dbReference type="ARBA" id="ARBA00022519"/>
    </source>
</evidence>
<proteinExistence type="inferred from homology"/>
<keyword evidence="4 9" id="KW-0997">Cell inner membrane</keyword>
<feature type="transmembrane region" description="Helical" evidence="9">
    <location>
        <begin position="160"/>
        <end position="182"/>
    </location>
</feature>
<keyword evidence="2 9" id="KW-0813">Transport</keyword>
<keyword evidence="6 9" id="KW-1133">Transmembrane helix</keyword>
<evidence type="ECO:0000256" key="1">
    <source>
        <dbReference type="ARBA" id="ARBA00004429"/>
    </source>
</evidence>
<evidence type="ECO:0000256" key="6">
    <source>
        <dbReference type="ARBA" id="ARBA00022989"/>
    </source>
</evidence>
<evidence type="ECO:0000256" key="5">
    <source>
        <dbReference type="ARBA" id="ARBA00022692"/>
    </source>
</evidence>